<organism evidence="5 6">
    <name type="scientific">Propionispora hippei DSM 15287</name>
    <dbReference type="NCBI Taxonomy" id="1123003"/>
    <lineage>
        <taxon>Bacteria</taxon>
        <taxon>Bacillati</taxon>
        <taxon>Bacillota</taxon>
        <taxon>Negativicutes</taxon>
        <taxon>Selenomonadales</taxon>
        <taxon>Sporomusaceae</taxon>
        <taxon>Propionispora</taxon>
    </lineage>
</organism>
<feature type="domain" description="Transketolase N-terminal" evidence="4">
    <location>
        <begin position="29"/>
        <end position="276"/>
    </location>
</feature>
<keyword evidence="6" id="KW-1185">Reference proteome</keyword>
<dbReference type="CDD" id="cd02012">
    <property type="entry name" value="TPP_TK"/>
    <property type="match status" value="1"/>
</dbReference>
<evidence type="ECO:0000256" key="2">
    <source>
        <dbReference type="ARBA" id="ARBA00007131"/>
    </source>
</evidence>
<dbReference type="InterPro" id="IPR029061">
    <property type="entry name" value="THDP-binding"/>
</dbReference>
<dbReference type="Pfam" id="PF00456">
    <property type="entry name" value="Transketolase_N"/>
    <property type="match status" value="1"/>
</dbReference>
<dbReference type="SUPFAM" id="SSF52518">
    <property type="entry name" value="Thiamin diphosphate-binding fold (THDP-binding)"/>
    <property type="match status" value="1"/>
</dbReference>
<dbReference type="OrthoDB" id="8732661at2"/>
<dbReference type="Proteomes" id="UP000322917">
    <property type="component" value="Unassembled WGS sequence"/>
</dbReference>
<proteinExistence type="inferred from homology"/>
<gene>
    <name evidence="5" type="ORF">SAMN02745170_03720</name>
</gene>
<sequence>MYNLNIDMELVQELECKAVDIRKKLCTFIYNIGMGHLGGELSIVDMAVALYYKYMNFDPKNPKWEKRDRLILSKGHCGETLYTIFSDLGMYSMEYMVEHFETLKTAKFGMHPNRKYVEGIEASTGSLGHGLSLATGLALGARMSKAPWRTFCIIGDGELQEGSNWEAFMAAGHYKLGNLVAIVDKNGLQMSGSTKETVDIDPLGDKIKAFGWDVTEIQGNDMYEVCNALQSLPPSDPLTRRKPICIISNTTKGQGVCFMENNCAWHGGGIAKAQLDEALISIENNRKVR</sequence>
<keyword evidence="3" id="KW-0786">Thiamine pyrophosphate</keyword>
<evidence type="ECO:0000256" key="3">
    <source>
        <dbReference type="ARBA" id="ARBA00023052"/>
    </source>
</evidence>
<dbReference type="PANTHER" id="PTHR47514">
    <property type="entry name" value="TRANSKETOLASE N-TERMINAL SECTION-RELATED"/>
    <property type="match status" value="1"/>
</dbReference>
<evidence type="ECO:0000313" key="5">
    <source>
        <dbReference type="EMBL" id="SHJ92962.1"/>
    </source>
</evidence>
<dbReference type="EMBL" id="FQZD01000051">
    <property type="protein sequence ID" value="SHJ92962.1"/>
    <property type="molecule type" value="Genomic_DNA"/>
</dbReference>
<accession>A0A1M6NBA8</accession>
<comment type="cofactor">
    <cofactor evidence="1">
        <name>thiamine diphosphate</name>
        <dbReference type="ChEBI" id="CHEBI:58937"/>
    </cofactor>
</comment>
<evidence type="ECO:0000313" key="6">
    <source>
        <dbReference type="Proteomes" id="UP000322917"/>
    </source>
</evidence>
<evidence type="ECO:0000259" key="4">
    <source>
        <dbReference type="Pfam" id="PF00456"/>
    </source>
</evidence>
<dbReference type="AlphaFoldDB" id="A0A1M6NBA8"/>
<comment type="similarity">
    <text evidence="2">Belongs to the transketolase family.</text>
</comment>
<evidence type="ECO:0000256" key="1">
    <source>
        <dbReference type="ARBA" id="ARBA00001964"/>
    </source>
</evidence>
<dbReference type="Gene3D" id="3.40.50.970">
    <property type="match status" value="1"/>
</dbReference>
<dbReference type="RefSeq" id="WP_149736257.1">
    <property type="nucleotide sequence ID" value="NZ_FQZD01000051.1"/>
</dbReference>
<dbReference type="InterPro" id="IPR005474">
    <property type="entry name" value="Transketolase_N"/>
</dbReference>
<name>A0A1M6NBA8_9FIRM</name>
<dbReference type="PANTHER" id="PTHR47514:SF1">
    <property type="entry name" value="TRANSKETOLASE N-TERMINAL SECTION-RELATED"/>
    <property type="match status" value="1"/>
</dbReference>
<protein>
    <submittedName>
        <fullName evidence="5">Transketolase subunit A</fullName>
    </submittedName>
</protein>
<reference evidence="5 6" key="1">
    <citation type="submission" date="2016-11" db="EMBL/GenBank/DDBJ databases">
        <authorList>
            <person name="Varghese N."/>
            <person name="Submissions S."/>
        </authorList>
    </citation>
    <scope>NUCLEOTIDE SEQUENCE [LARGE SCALE GENOMIC DNA]</scope>
    <source>
        <strain evidence="5 6">DSM 15287</strain>
    </source>
</reference>